<reference evidence="1 2" key="1">
    <citation type="journal article" date="2013" name="Genome Announc.">
        <title>Draft Genome Sequence of Desulfotignum phosphitoxidans DSM 13687 Strain FiPS-3.</title>
        <authorList>
            <person name="Poehlein A."/>
            <person name="Daniel R."/>
            <person name="Simeonova D.D."/>
        </authorList>
    </citation>
    <scope>NUCLEOTIDE SEQUENCE [LARGE SCALE GENOMIC DNA]</scope>
    <source>
        <strain evidence="1 2">DSM 13687</strain>
    </source>
</reference>
<organism evidence="1 2">
    <name type="scientific">Desulfotignum phosphitoxidans DSM 13687</name>
    <dbReference type="NCBI Taxonomy" id="1286635"/>
    <lineage>
        <taxon>Bacteria</taxon>
        <taxon>Pseudomonadati</taxon>
        <taxon>Thermodesulfobacteriota</taxon>
        <taxon>Desulfobacteria</taxon>
        <taxon>Desulfobacterales</taxon>
        <taxon>Desulfobacteraceae</taxon>
        <taxon>Desulfotignum</taxon>
    </lineage>
</organism>
<name>S0G3X9_9BACT</name>
<comment type="caution">
    <text evidence="1">The sequence shown here is derived from an EMBL/GenBank/DDBJ whole genome shotgun (WGS) entry which is preliminary data.</text>
</comment>
<gene>
    <name evidence="1" type="ORF">Dpo_7c00210</name>
</gene>
<dbReference type="InterPro" id="IPR003477">
    <property type="entry name" value="PemK-like"/>
</dbReference>
<sequence length="121" mass="13441">MAEEGQVVLFRFPQTDQKEGKLRPALLLRQVPGCYNDWLVCMISSQTHQIFSATDELVSESDGDYKNSGLKRASVIRATRLAVVHQDMLEGAIGKLGKDRLTRIRINLANWIAGSQPEDAG</sequence>
<dbReference type="GO" id="GO:0003677">
    <property type="term" value="F:DNA binding"/>
    <property type="evidence" value="ECO:0007669"/>
    <property type="project" value="InterPro"/>
</dbReference>
<dbReference type="Proteomes" id="UP000014216">
    <property type="component" value="Unassembled WGS sequence"/>
</dbReference>
<dbReference type="InterPro" id="IPR011067">
    <property type="entry name" value="Plasmid_toxin/cell-grow_inhib"/>
</dbReference>
<dbReference type="EMBL" id="APJX01000007">
    <property type="protein sequence ID" value="EMS78551.1"/>
    <property type="molecule type" value="Genomic_DNA"/>
</dbReference>
<proteinExistence type="predicted"/>
<dbReference type="Gene3D" id="2.30.30.110">
    <property type="match status" value="1"/>
</dbReference>
<dbReference type="Pfam" id="PF02452">
    <property type="entry name" value="PemK_toxin"/>
    <property type="match status" value="1"/>
</dbReference>
<protein>
    <submittedName>
        <fullName evidence="1">PemK-like protein</fullName>
    </submittedName>
</protein>
<dbReference type="SUPFAM" id="SSF50118">
    <property type="entry name" value="Cell growth inhibitor/plasmid maintenance toxic component"/>
    <property type="match status" value="1"/>
</dbReference>
<keyword evidence="2" id="KW-1185">Reference proteome</keyword>
<dbReference type="AlphaFoldDB" id="S0G3X9"/>
<dbReference type="RefSeq" id="WP_006966976.1">
    <property type="nucleotide sequence ID" value="NZ_APJX01000007.1"/>
</dbReference>
<dbReference type="OrthoDB" id="9813449at2"/>
<evidence type="ECO:0000313" key="2">
    <source>
        <dbReference type="Proteomes" id="UP000014216"/>
    </source>
</evidence>
<evidence type="ECO:0000313" key="1">
    <source>
        <dbReference type="EMBL" id="EMS78551.1"/>
    </source>
</evidence>
<accession>S0G3X9</accession>